<reference evidence="7 8" key="1">
    <citation type="submission" date="2016-10" db="EMBL/GenBank/DDBJ databases">
        <authorList>
            <person name="Varghese N."/>
            <person name="Submissions S."/>
        </authorList>
    </citation>
    <scope>NUCLEOTIDE SEQUENCE [LARGE SCALE GENOMIC DNA]</scope>
    <source>
        <strain evidence="7 8">LMG 22274</strain>
    </source>
</reference>
<protein>
    <submittedName>
        <fullName evidence="6 7">Outer membrane protein OmpA</fullName>
    </submittedName>
</protein>
<evidence type="ECO:0000313" key="8">
    <source>
        <dbReference type="Proteomes" id="UP000183529"/>
    </source>
</evidence>
<evidence type="ECO:0000256" key="1">
    <source>
        <dbReference type="ARBA" id="ARBA00004442"/>
    </source>
</evidence>
<feature type="compositionally biased region" description="Polar residues" evidence="4">
    <location>
        <begin position="157"/>
        <end position="177"/>
    </location>
</feature>
<evidence type="ECO:0000256" key="4">
    <source>
        <dbReference type="SAM" id="MobiDB-lite"/>
    </source>
</evidence>
<dbReference type="PANTHER" id="PTHR30329">
    <property type="entry name" value="STATOR ELEMENT OF FLAGELLAR MOTOR COMPLEX"/>
    <property type="match status" value="1"/>
</dbReference>
<proteinExistence type="predicted"/>
<dbReference type="AlphaFoldDB" id="A0A1A5XHC6"/>
<dbReference type="PROSITE" id="PS51123">
    <property type="entry name" value="OMPA_2"/>
    <property type="match status" value="1"/>
</dbReference>
<dbReference type="Gene3D" id="3.30.1330.60">
    <property type="entry name" value="OmpA-like domain"/>
    <property type="match status" value="1"/>
</dbReference>
<keyword evidence="9" id="KW-1185">Reference proteome</keyword>
<evidence type="ECO:0000313" key="6">
    <source>
        <dbReference type="EMBL" id="PXX19134.1"/>
    </source>
</evidence>
<comment type="subcellular location">
    <subcellularLocation>
        <location evidence="1">Cell outer membrane</location>
    </subcellularLocation>
</comment>
<evidence type="ECO:0000313" key="7">
    <source>
        <dbReference type="EMBL" id="SEJ99038.1"/>
    </source>
</evidence>
<evidence type="ECO:0000256" key="2">
    <source>
        <dbReference type="ARBA" id="ARBA00023136"/>
    </source>
</evidence>
<evidence type="ECO:0000313" key="9">
    <source>
        <dbReference type="Proteomes" id="UP000247515"/>
    </source>
</evidence>
<dbReference type="Pfam" id="PF00691">
    <property type="entry name" value="OmpA"/>
    <property type="match status" value="1"/>
</dbReference>
<feature type="domain" description="OmpA-like" evidence="5">
    <location>
        <begin position="62"/>
        <end position="177"/>
    </location>
</feature>
<comment type="caution">
    <text evidence="7">The sequence shown here is derived from an EMBL/GenBank/DDBJ whole genome shotgun (WGS) entry which is preliminary data.</text>
</comment>
<dbReference type="PRINTS" id="PR01021">
    <property type="entry name" value="OMPADOMAIN"/>
</dbReference>
<keyword evidence="2 3" id="KW-0472">Membrane</keyword>
<sequence>MHGMQHNFRAIVAAKVIRFFGLMSIVSVAFTLAACQTAAKETGFSQAQIAVLQSEGFVQTDEGWTLGLSAKLLFPTDDAELSSQSREVVKKLASSLKSVGLTHLRVLGFTDSVGSDAYNDLLSQKRADSVTNEMVASGIPREGVVAQGMGKRHPIADNSSAQGRAQNRRVSVVVQSE</sequence>
<dbReference type="OrthoDB" id="9782229at2"/>
<dbReference type="CDD" id="cd07185">
    <property type="entry name" value="OmpA_C-like"/>
    <property type="match status" value="1"/>
</dbReference>
<accession>A0A1A5XHC6</accession>
<dbReference type="PANTHER" id="PTHR30329:SF17">
    <property type="entry name" value="LIPOPROTEIN YFIB-RELATED"/>
    <property type="match status" value="1"/>
</dbReference>
<gene>
    <name evidence="6" type="ORF">C7400_103125</name>
    <name evidence="7" type="ORF">SAMN05216550_112127</name>
</gene>
<dbReference type="SUPFAM" id="SSF103088">
    <property type="entry name" value="OmpA-like"/>
    <property type="match status" value="1"/>
</dbReference>
<dbReference type="EMBL" id="QJJV01000003">
    <property type="protein sequence ID" value="PXX19134.1"/>
    <property type="molecule type" value="Genomic_DNA"/>
</dbReference>
<dbReference type="PRINTS" id="PR01023">
    <property type="entry name" value="NAFLGMOTY"/>
</dbReference>
<dbReference type="EMBL" id="FNZM01000012">
    <property type="protein sequence ID" value="SEJ99038.1"/>
    <property type="molecule type" value="Genomic_DNA"/>
</dbReference>
<organism evidence="7 8">
    <name type="scientific">Paraburkholderia tropica</name>
    <dbReference type="NCBI Taxonomy" id="92647"/>
    <lineage>
        <taxon>Bacteria</taxon>
        <taxon>Pseudomonadati</taxon>
        <taxon>Pseudomonadota</taxon>
        <taxon>Betaproteobacteria</taxon>
        <taxon>Burkholderiales</taxon>
        <taxon>Burkholderiaceae</taxon>
        <taxon>Paraburkholderia</taxon>
    </lineage>
</organism>
<dbReference type="Proteomes" id="UP000247515">
    <property type="component" value="Unassembled WGS sequence"/>
</dbReference>
<dbReference type="RefSeq" id="WP_080180467.1">
    <property type="nucleotide sequence ID" value="NZ_CAJMYN010000004.1"/>
</dbReference>
<dbReference type="InterPro" id="IPR006664">
    <property type="entry name" value="OMP_bac"/>
</dbReference>
<evidence type="ECO:0000256" key="3">
    <source>
        <dbReference type="PROSITE-ProRule" id="PRU00473"/>
    </source>
</evidence>
<reference evidence="6 9" key="2">
    <citation type="submission" date="2018-05" db="EMBL/GenBank/DDBJ databases">
        <title>Genomic Encyclopedia of Type Strains, Phase IV (KMG-V): Genome sequencing to study the core and pangenomes of soil and plant-associated prokaryotes.</title>
        <authorList>
            <person name="Whitman W."/>
        </authorList>
    </citation>
    <scope>NUCLEOTIDE SEQUENCE [LARGE SCALE GENOMIC DNA]</scope>
    <source>
        <strain evidence="6 9">SIr-6563</strain>
    </source>
</reference>
<dbReference type="InterPro" id="IPR036737">
    <property type="entry name" value="OmpA-like_sf"/>
</dbReference>
<dbReference type="Proteomes" id="UP000183529">
    <property type="component" value="Unassembled WGS sequence"/>
</dbReference>
<dbReference type="InterPro" id="IPR050330">
    <property type="entry name" value="Bact_OuterMem_StrucFunc"/>
</dbReference>
<dbReference type="InterPro" id="IPR006690">
    <property type="entry name" value="OMPA-like_CS"/>
</dbReference>
<name>A0A1A5XHC6_9BURK</name>
<dbReference type="GeneID" id="61307167"/>
<feature type="region of interest" description="Disordered" evidence="4">
    <location>
        <begin position="154"/>
        <end position="177"/>
    </location>
</feature>
<dbReference type="InterPro" id="IPR006665">
    <property type="entry name" value="OmpA-like"/>
</dbReference>
<evidence type="ECO:0000259" key="5">
    <source>
        <dbReference type="PROSITE" id="PS51123"/>
    </source>
</evidence>
<dbReference type="GO" id="GO:0009279">
    <property type="term" value="C:cell outer membrane"/>
    <property type="evidence" value="ECO:0007669"/>
    <property type="project" value="UniProtKB-SubCell"/>
</dbReference>
<dbReference type="PROSITE" id="PS01068">
    <property type="entry name" value="OMPA_1"/>
    <property type="match status" value="1"/>
</dbReference>